<keyword evidence="3 7" id="KW-0256">Endoplasmic reticulum</keyword>
<dbReference type="KEGG" id="ccp:CHC_T00007867001"/>
<dbReference type="SUPFAM" id="SSF64356">
    <property type="entry name" value="SNARE-like"/>
    <property type="match status" value="1"/>
</dbReference>
<dbReference type="InterPro" id="IPR011012">
    <property type="entry name" value="Longin-like_dom_sf"/>
</dbReference>
<evidence type="ECO:0000256" key="2">
    <source>
        <dbReference type="ARBA" id="ARBA00022448"/>
    </source>
</evidence>
<accession>R7QVK1</accession>
<evidence type="ECO:0000313" key="8">
    <source>
        <dbReference type="EMBL" id="CDF41355.1"/>
    </source>
</evidence>
<dbReference type="PhylomeDB" id="R7QVK1"/>
<dbReference type="EMBL" id="HG002355">
    <property type="protein sequence ID" value="CDF41355.1"/>
    <property type="molecule type" value="Genomic_DNA"/>
</dbReference>
<dbReference type="STRING" id="2769.R7QVK1"/>
<dbReference type="Gramene" id="CDF41355">
    <property type="protein sequence ID" value="CDF41355"/>
    <property type="gene ID" value="CHC_T00007867001"/>
</dbReference>
<dbReference type="Pfam" id="PF04099">
    <property type="entry name" value="Sybindin"/>
    <property type="match status" value="1"/>
</dbReference>
<sequence length="100" mass="11807">MQLLVQQLSPEPSDHGFGIVTMQTASYILQAYRPETGVQFFVTADLKTENLASFLRDVYVLYADYVMKNPFYELDMPIKVDRWETHLRNLVEKYRIRQTL</sequence>
<dbReference type="Proteomes" id="UP000012073">
    <property type="component" value="Unassembled WGS sequence"/>
</dbReference>
<keyword evidence="2 7" id="KW-0813">Transport</keyword>
<dbReference type="GeneID" id="17319362"/>
<evidence type="ECO:0000256" key="6">
    <source>
        <dbReference type="ARBA" id="ARBA00038179"/>
    </source>
</evidence>
<dbReference type="PANTHER" id="PTHR23249">
    <property type="entry name" value="TRAFFICKING PROTEIN PARTICLE COMPLEX SUBUNIT"/>
    <property type="match status" value="1"/>
</dbReference>
<keyword evidence="4 7" id="KW-0931">ER-Golgi transport</keyword>
<comment type="subunit">
    <text evidence="7">Part of the multisubunit transport protein particle (TRAPP) complex.</text>
</comment>
<gene>
    <name evidence="8" type="ORF">CHC_T00007867001</name>
</gene>
<dbReference type="GO" id="GO:0005794">
    <property type="term" value="C:Golgi apparatus"/>
    <property type="evidence" value="ECO:0007669"/>
    <property type="project" value="UniProtKB-SubCell"/>
</dbReference>
<dbReference type="RefSeq" id="XP_005711649.1">
    <property type="nucleotide sequence ID" value="XM_005711592.1"/>
</dbReference>
<dbReference type="InterPro" id="IPR007233">
    <property type="entry name" value="TRAPPC"/>
</dbReference>
<comment type="similarity">
    <text evidence="6">Belongs to the TRAPP small subunits family. TRAPPC4 subfamily.</text>
</comment>
<dbReference type="GO" id="GO:0006888">
    <property type="term" value="P:endoplasmic reticulum to Golgi vesicle-mediated transport"/>
    <property type="evidence" value="ECO:0007669"/>
    <property type="project" value="UniProtKB-UniRule"/>
</dbReference>
<dbReference type="OrthoDB" id="246406at2759"/>
<reference evidence="9" key="1">
    <citation type="journal article" date="2013" name="Proc. Natl. Acad. Sci. U.S.A.">
        <title>Genome structure and metabolic features in the red seaweed Chondrus crispus shed light on evolution of the Archaeplastida.</title>
        <authorList>
            <person name="Collen J."/>
            <person name="Porcel B."/>
            <person name="Carre W."/>
            <person name="Ball S.G."/>
            <person name="Chaparro C."/>
            <person name="Tonon T."/>
            <person name="Barbeyron T."/>
            <person name="Michel G."/>
            <person name="Noel B."/>
            <person name="Valentin K."/>
            <person name="Elias M."/>
            <person name="Artiguenave F."/>
            <person name="Arun A."/>
            <person name="Aury J.M."/>
            <person name="Barbosa-Neto J.F."/>
            <person name="Bothwell J.H."/>
            <person name="Bouget F.Y."/>
            <person name="Brillet L."/>
            <person name="Cabello-Hurtado F."/>
            <person name="Capella-Gutierrez S."/>
            <person name="Charrier B."/>
            <person name="Cladiere L."/>
            <person name="Cock J.M."/>
            <person name="Coelho S.M."/>
            <person name="Colleoni C."/>
            <person name="Czjzek M."/>
            <person name="Da Silva C."/>
            <person name="Delage L."/>
            <person name="Denoeud F."/>
            <person name="Deschamps P."/>
            <person name="Dittami S.M."/>
            <person name="Gabaldon T."/>
            <person name="Gachon C.M."/>
            <person name="Groisillier A."/>
            <person name="Herve C."/>
            <person name="Jabbari K."/>
            <person name="Katinka M."/>
            <person name="Kloareg B."/>
            <person name="Kowalczyk N."/>
            <person name="Labadie K."/>
            <person name="Leblanc C."/>
            <person name="Lopez P.J."/>
            <person name="McLachlan D.H."/>
            <person name="Meslet-Cladiere L."/>
            <person name="Moustafa A."/>
            <person name="Nehr Z."/>
            <person name="Nyvall Collen P."/>
            <person name="Panaud O."/>
            <person name="Partensky F."/>
            <person name="Poulain J."/>
            <person name="Rensing S.A."/>
            <person name="Rousvoal S."/>
            <person name="Samson G."/>
            <person name="Symeonidi A."/>
            <person name="Weissenbach J."/>
            <person name="Zambounis A."/>
            <person name="Wincker P."/>
            <person name="Boyen C."/>
        </authorList>
    </citation>
    <scope>NUCLEOTIDE SEQUENCE [LARGE SCALE GENOMIC DNA]</scope>
    <source>
        <strain evidence="9">cv. Stackhouse</strain>
    </source>
</reference>
<dbReference type="GO" id="GO:0030008">
    <property type="term" value="C:TRAPP complex"/>
    <property type="evidence" value="ECO:0007669"/>
    <property type="project" value="UniProtKB-UniRule"/>
</dbReference>
<protein>
    <recommendedName>
        <fullName evidence="7">Trafficking protein particle complex subunit</fullName>
    </recommendedName>
</protein>
<evidence type="ECO:0000256" key="4">
    <source>
        <dbReference type="ARBA" id="ARBA00022892"/>
    </source>
</evidence>
<evidence type="ECO:0000256" key="1">
    <source>
        <dbReference type="ARBA" id="ARBA00004555"/>
    </source>
</evidence>
<evidence type="ECO:0000256" key="7">
    <source>
        <dbReference type="RuleBase" id="RU366065"/>
    </source>
</evidence>
<keyword evidence="9" id="KW-1185">Reference proteome</keyword>
<dbReference type="OMA" id="NKTFHEG"/>
<proteinExistence type="inferred from homology"/>
<name>R7QVK1_CHOCR</name>
<keyword evidence="5 7" id="KW-0333">Golgi apparatus</keyword>
<dbReference type="GO" id="GO:0005783">
    <property type="term" value="C:endoplasmic reticulum"/>
    <property type="evidence" value="ECO:0007669"/>
    <property type="project" value="UniProtKB-SubCell"/>
</dbReference>
<dbReference type="AlphaFoldDB" id="R7QVK1"/>
<organism evidence="8 9">
    <name type="scientific">Chondrus crispus</name>
    <name type="common">Carrageen Irish moss</name>
    <name type="synonym">Polymorpha crispa</name>
    <dbReference type="NCBI Taxonomy" id="2769"/>
    <lineage>
        <taxon>Eukaryota</taxon>
        <taxon>Rhodophyta</taxon>
        <taxon>Florideophyceae</taxon>
        <taxon>Rhodymeniophycidae</taxon>
        <taxon>Gigartinales</taxon>
        <taxon>Gigartinaceae</taxon>
        <taxon>Chondrus</taxon>
    </lineage>
</organism>
<dbReference type="SMART" id="SM01399">
    <property type="entry name" value="Sybindin"/>
    <property type="match status" value="1"/>
</dbReference>
<comment type="subcellular location">
    <subcellularLocation>
        <location evidence="7">Endoplasmic reticulum</location>
    </subcellularLocation>
    <subcellularLocation>
        <location evidence="7">Golgi apparatus</location>
        <location evidence="7">cis-Golgi network</location>
    </subcellularLocation>
    <subcellularLocation>
        <location evidence="1">Golgi apparatus</location>
    </subcellularLocation>
</comment>
<evidence type="ECO:0000313" key="9">
    <source>
        <dbReference type="Proteomes" id="UP000012073"/>
    </source>
</evidence>
<dbReference type="Gene3D" id="3.30.450.70">
    <property type="match status" value="1"/>
</dbReference>
<evidence type="ECO:0000256" key="5">
    <source>
        <dbReference type="ARBA" id="ARBA00023034"/>
    </source>
</evidence>
<evidence type="ECO:0000256" key="3">
    <source>
        <dbReference type="ARBA" id="ARBA00022824"/>
    </source>
</evidence>
<dbReference type="PANTHER" id="PTHR23249:SF15">
    <property type="entry name" value="TRAFFICKING PROTEIN PARTICLE COMPLEX SUBUNIT 4"/>
    <property type="match status" value="1"/>
</dbReference>